<protein>
    <submittedName>
        <fullName evidence="2">Uncharacterized protein</fullName>
    </submittedName>
</protein>
<reference evidence="2" key="1">
    <citation type="submission" date="2025-08" db="UniProtKB">
        <authorList>
            <consortium name="Ensembl"/>
        </authorList>
    </citation>
    <scope>IDENTIFICATION</scope>
</reference>
<sequence>RDGAQPTCGSCGGRISPPPIACCLVGLLLCGANPVAGPPPERQINLSNVRAPTLARRAGVGQVDARDVPDEPWAFPAREFLRRKLIGKEVCFVIEHRRVGGEEMITHTPHKTTQTTNLLPTLTSPLFSMHSTKIISSLTITLSQFVQFGNLQLASLHFMCPLCTSLSHTPPQSFMSPLSAFHLTLPFQCFPITPPP</sequence>
<organism evidence="2 3">
    <name type="scientific">Eptatretus burgeri</name>
    <name type="common">Inshore hagfish</name>
    <dbReference type="NCBI Taxonomy" id="7764"/>
    <lineage>
        <taxon>Eukaryota</taxon>
        <taxon>Metazoa</taxon>
        <taxon>Chordata</taxon>
        <taxon>Craniata</taxon>
        <taxon>Vertebrata</taxon>
        <taxon>Cyclostomata</taxon>
        <taxon>Myxini</taxon>
        <taxon>Myxiniformes</taxon>
        <taxon>Myxinidae</taxon>
        <taxon>Eptatretinae</taxon>
        <taxon>Eptatretus</taxon>
    </lineage>
</organism>
<keyword evidence="1" id="KW-0732">Signal</keyword>
<evidence type="ECO:0000313" key="3">
    <source>
        <dbReference type="Proteomes" id="UP000694388"/>
    </source>
</evidence>
<proteinExistence type="predicted"/>
<evidence type="ECO:0000256" key="1">
    <source>
        <dbReference type="SAM" id="SignalP"/>
    </source>
</evidence>
<evidence type="ECO:0000313" key="2">
    <source>
        <dbReference type="Ensembl" id="ENSEBUP00000023596.1"/>
    </source>
</evidence>
<feature type="chain" id="PRO_5034822386" evidence="1">
    <location>
        <begin position="38"/>
        <end position="196"/>
    </location>
</feature>
<reference evidence="2" key="2">
    <citation type="submission" date="2025-09" db="UniProtKB">
        <authorList>
            <consortium name="Ensembl"/>
        </authorList>
    </citation>
    <scope>IDENTIFICATION</scope>
</reference>
<dbReference type="Ensembl" id="ENSEBUT00000024172.1">
    <property type="protein sequence ID" value="ENSEBUP00000023596.1"/>
    <property type="gene ID" value="ENSEBUG00000014534.1"/>
</dbReference>
<dbReference type="Proteomes" id="UP000694388">
    <property type="component" value="Unplaced"/>
</dbReference>
<feature type="signal peptide" evidence="1">
    <location>
        <begin position="1"/>
        <end position="37"/>
    </location>
</feature>
<dbReference type="AlphaFoldDB" id="A0A8C4R168"/>
<dbReference type="InterPro" id="IPR035437">
    <property type="entry name" value="SNase_OB-fold_sf"/>
</dbReference>
<dbReference type="SUPFAM" id="SSF50199">
    <property type="entry name" value="Staphylococcal nuclease"/>
    <property type="match status" value="1"/>
</dbReference>
<keyword evidence="3" id="KW-1185">Reference proteome</keyword>
<accession>A0A8C4R168</accession>
<dbReference type="Gene3D" id="2.40.50.90">
    <property type="match status" value="1"/>
</dbReference>
<name>A0A8C4R168_EPTBU</name>